<keyword evidence="1" id="KW-1133">Transmembrane helix</keyword>
<sequence length="309" mass="35273">MKKVVIVIAVVICIVLISVYLLIPSKQRIFHSLELNCTESAAQRFMLNRNAWDAWWPGKVIDNKNLVYQNRKINIDRFTLKGFDFSINEEGLQTSSHLQVVYFTDMSAKLSVQSEAVFSAVPWKRVAQYLAFKKHQLLVESLANDLKVFFDKEENIYGFSVQKQKVKDSSLVSTRAMFNHYPDNTEIYTMISTLQKYARDKNIKETGFPMLNVSAVDSVHYSVMVAIPVERDIASFKNIEQKKMVLGNILIAELKGGPATIARAEIQMSVYIKDHKYVSPAIGFQSLVTNRLAEKDSAQWITRLCTPVF</sequence>
<dbReference type="Proteomes" id="UP000628448">
    <property type="component" value="Unassembled WGS sequence"/>
</dbReference>
<dbReference type="AlphaFoldDB" id="A0A931E6Q9"/>
<feature type="transmembrane region" description="Helical" evidence="1">
    <location>
        <begin position="6"/>
        <end position="23"/>
    </location>
</feature>
<accession>A0A931E6Q9</accession>
<reference evidence="2" key="1">
    <citation type="submission" date="2020-11" db="EMBL/GenBank/DDBJ databases">
        <title>Bacterial whole genome sequence for Panacibacter sp. DH6.</title>
        <authorList>
            <person name="Le V."/>
            <person name="Ko S."/>
            <person name="Ahn C.-Y."/>
            <person name="Oh H.-M."/>
        </authorList>
    </citation>
    <scope>NUCLEOTIDE SEQUENCE</scope>
    <source>
        <strain evidence="2">DH6</strain>
    </source>
</reference>
<dbReference type="EMBL" id="JADWYR010000001">
    <property type="protein sequence ID" value="MBG9376295.1"/>
    <property type="molecule type" value="Genomic_DNA"/>
</dbReference>
<evidence type="ECO:0000313" key="3">
    <source>
        <dbReference type="Proteomes" id="UP000628448"/>
    </source>
</evidence>
<evidence type="ECO:0000313" key="2">
    <source>
        <dbReference type="EMBL" id="MBG9376295.1"/>
    </source>
</evidence>
<evidence type="ECO:0000256" key="1">
    <source>
        <dbReference type="SAM" id="Phobius"/>
    </source>
</evidence>
<organism evidence="2 3">
    <name type="scientific">Panacibacter microcysteis</name>
    <dbReference type="NCBI Taxonomy" id="2793269"/>
    <lineage>
        <taxon>Bacteria</taxon>
        <taxon>Pseudomonadati</taxon>
        <taxon>Bacteroidota</taxon>
        <taxon>Chitinophagia</taxon>
        <taxon>Chitinophagales</taxon>
        <taxon>Chitinophagaceae</taxon>
        <taxon>Panacibacter</taxon>
    </lineage>
</organism>
<dbReference type="Gene3D" id="3.20.80.10">
    <property type="entry name" value="Regulatory factor, effector binding domain"/>
    <property type="match status" value="1"/>
</dbReference>
<proteinExistence type="predicted"/>
<keyword evidence="1" id="KW-0472">Membrane</keyword>
<protein>
    <submittedName>
        <fullName evidence="2">Uncharacterized protein</fullName>
    </submittedName>
</protein>
<name>A0A931E6Q9_9BACT</name>
<gene>
    <name evidence="2" type="ORF">I5907_08610</name>
</gene>
<dbReference type="RefSeq" id="WP_196990307.1">
    <property type="nucleotide sequence ID" value="NZ_JADWYR010000001.1"/>
</dbReference>
<comment type="caution">
    <text evidence="2">The sequence shown here is derived from an EMBL/GenBank/DDBJ whole genome shotgun (WGS) entry which is preliminary data.</text>
</comment>
<keyword evidence="1" id="KW-0812">Transmembrane</keyword>
<dbReference type="InterPro" id="IPR011256">
    <property type="entry name" value="Reg_factor_effector_dom_sf"/>
</dbReference>
<keyword evidence="3" id="KW-1185">Reference proteome</keyword>